<dbReference type="InterPro" id="IPR005632">
    <property type="entry name" value="Chaperone_Skp"/>
</dbReference>
<dbReference type="SUPFAM" id="SSF111384">
    <property type="entry name" value="OmpH-like"/>
    <property type="match status" value="1"/>
</dbReference>
<dbReference type="GO" id="GO:0050821">
    <property type="term" value="P:protein stabilization"/>
    <property type="evidence" value="ECO:0007669"/>
    <property type="project" value="TreeGrafter"/>
</dbReference>
<evidence type="ECO:0000256" key="3">
    <source>
        <dbReference type="SAM" id="Coils"/>
    </source>
</evidence>
<keyword evidence="2 4" id="KW-0732">Signal</keyword>
<comment type="similarity">
    <text evidence="1">Belongs to the Skp family.</text>
</comment>
<organism evidence="5 6">
    <name type="scientific">Mucilaginibacter mallensis</name>
    <dbReference type="NCBI Taxonomy" id="652787"/>
    <lineage>
        <taxon>Bacteria</taxon>
        <taxon>Pseudomonadati</taxon>
        <taxon>Bacteroidota</taxon>
        <taxon>Sphingobacteriia</taxon>
        <taxon>Sphingobacteriales</taxon>
        <taxon>Sphingobacteriaceae</taxon>
        <taxon>Mucilaginibacter</taxon>
    </lineage>
</organism>
<evidence type="ECO:0000313" key="5">
    <source>
        <dbReference type="EMBL" id="SDT46227.1"/>
    </source>
</evidence>
<evidence type="ECO:0000256" key="4">
    <source>
        <dbReference type="SAM" id="SignalP"/>
    </source>
</evidence>
<accession>A0A1H2AK61</accession>
<evidence type="ECO:0000313" key="6">
    <source>
        <dbReference type="Proteomes" id="UP000199679"/>
    </source>
</evidence>
<dbReference type="AlphaFoldDB" id="A0A1H2AK61"/>
<keyword evidence="6" id="KW-1185">Reference proteome</keyword>
<reference evidence="5 6" key="1">
    <citation type="submission" date="2016-10" db="EMBL/GenBank/DDBJ databases">
        <authorList>
            <person name="de Groot N.N."/>
        </authorList>
    </citation>
    <scope>NUCLEOTIDE SEQUENCE [LARGE SCALE GENOMIC DNA]</scope>
    <source>
        <strain evidence="5 6">MP1X4</strain>
    </source>
</reference>
<dbReference type="STRING" id="652787.SAMN05216490_3572"/>
<proteinExistence type="inferred from homology"/>
<dbReference type="Pfam" id="PF03938">
    <property type="entry name" value="OmpH"/>
    <property type="match status" value="1"/>
</dbReference>
<feature type="coiled-coil region" evidence="3">
    <location>
        <begin position="106"/>
        <end position="133"/>
    </location>
</feature>
<dbReference type="EMBL" id="LT629740">
    <property type="protein sequence ID" value="SDT46227.1"/>
    <property type="molecule type" value="Genomic_DNA"/>
</dbReference>
<dbReference type="Proteomes" id="UP000199679">
    <property type="component" value="Chromosome I"/>
</dbReference>
<gene>
    <name evidence="5" type="ORF">SAMN05216490_3572</name>
</gene>
<dbReference type="GO" id="GO:0005829">
    <property type="term" value="C:cytosol"/>
    <property type="evidence" value="ECO:0007669"/>
    <property type="project" value="TreeGrafter"/>
</dbReference>
<keyword evidence="3" id="KW-0175">Coiled coil</keyword>
<dbReference type="RefSeq" id="WP_091375930.1">
    <property type="nucleotide sequence ID" value="NZ_LT629740.1"/>
</dbReference>
<dbReference type="SMART" id="SM00935">
    <property type="entry name" value="OmpH"/>
    <property type="match status" value="1"/>
</dbReference>
<feature type="signal peptide" evidence="4">
    <location>
        <begin position="1"/>
        <end position="22"/>
    </location>
</feature>
<dbReference type="GO" id="GO:0051082">
    <property type="term" value="F:unfolded protein binding"/>
    <property type="evidence" value="ECO:0007669"/>
    <property type="project" value="InterPro"/>
</dbReference>
<evidence type="ECO:0000256" key="2">
    <source>
        <dbReference type="ARBA" id="ARBA00022729"/>
    </source>
</evidence>
<evidence type="ECO:0000256" key="1">
    <source>
        <dbReference type="ARBA" id="ARBA00009091"/>
    </source>
</evidence>
<dbReference type="InterPro" id="IPR024930">
    <property type="entry name" value="Skp_dom_sf"/>
</dbReference>
<dbReference type="PANTHER" id="PTHR35089">
    <property type="entry name" value="CHAPERONE PROTEIN SKP"/>
    <property type="match status" value="1"/>
</dbReference>
<feature type="chain" id="PRO_5009268919" evidence="4">
    <location>
        <begin position="23"/>
        <end position="200"/>
    </location>
</feature>
<dbReference type="OrthoDB" id="1493259at2"/>
<protein>
    <submittedName>
        <fullName evidence="5">Periplasmic chaperone for outer membrane proteins Skp</fullName>
    </submittedName>
</protein>
<dbReference type="PANTHER" id="PTHR35089:SF1">
    <property type="entry name" value="CHAPERONE PROTEIN SKP"/>
    <property type="match status" value="1"/>
</dbReference>
<dbReference type="PROSITE" id="PS51257">
    <property type="entry name" value="PROKAR_LIPOPROTEIN"/>
    <property type="match status" value="1"/>
</dbReference>
<sequence length="200" mass="22018">MKKASIITKCTLGLLIAGSITACNQNKPASTTAATPATASADSKETIVFINSDSLSAKYAYVKDMDKRLSDKGNAAKSDIQSKGEAFQREVAEYQKSAATLPADQRQTTEQRLQREQQQLQGYQQNAQAELQNVQTAEMTKLYDKIAEFTKAYAKEKGYKLVLTYSKNNTNMLYGDPSLDVTADVVKRLNDAYTKDSSSK</sequence>
<dbReference type="Gene3D" id="3.30.910.20">
    <property type="entry name" value="Skp domain"/>
    <property type="match status" value="1"/>
</dbReference>
<name>A0A1H2AK61_MUCMA</name>